<accession>A0A6L5G7A8</accession>
<sequence>MNRIEFALVPAKAADVPTLSEDGQSLAIAVDGTPLIDLARRAELDDARADGQPQLAGGYANLLYLDRICWPSRHFLDQPALVWFGDGDTVVAGCTCGDYGCWPLCVQIEVTHEHVVWRDFRNGHRTNWDLSALGPFVFDRTEYEAALRRATPARETASS</sequence>
<comment type="caution">
    <text evidence="1">The sequence shown here is derived from an EMBL/GenBank/DDBJ whole genome shotgun (WGS) entry which is preliminary data.</text>
</comment>
<organism evidence="1 2">
    <name type="scientific">Glycomyces albidus</name>
    <dbReference type="NCBI Taxonomy" id="2656774"/>
    <lineage>
        <taxon>Bacteria</taxon>
        <taxon>Bacillati</taxon>
        <taxon>Actinomycetota</taxon>
        <taxon>Actinomycetes</taxon>
        <taxon>Glycomycetales</taxon>
        <taxon>Glycomycetaceae</taxon>
        <taxon>Glycomyces</taxon>
    </lineage>
</organism>
<reference evidence="1 2" key="1">
    <citation type="submission" date="2019-10" db="EMBL/GenBank/DDBJ databases">
        <title>Glycomyces albidus sp. nov., a novel actinomycete isolated from rhizosphere soil of wheat (Triticum aestivum L.).</title>
        <authorList>
            <person name="Qian L."/>
        </authorList>
    </citation>
    <scope>NUCLEOTIDE SEQUENCE [LARGE SCALE GENOMIC DNA]</scope>
    <source>
        <strain evidence="1 2">NEAU-7082</strain>
    </source>
</reference>
<evidence type="ECO:0000313" key="1">
    <source>
        <dbReference type="EMBL" id="MQM25532.1"/>
    </source>
</evidence>
<dbReference type="RefSeq" id="WP_153024691.1">
    <property type="nucleotide sequence ID" value="NZ_WIAO01000007.1"/>
</dbReference>
<proteinExistence type="predicted"/>
<dbReference type="AlphaFoldDB" id="A0A6L5G7A8"/>
<name>A0A6L5G7A8_9ACTN</name>
<protein>
    <submittedName>
        <fullName evidence="1">Uncharacterized protein</fullName>
    </submittedName>
</protein>
<keyword evidence="2" id="KW-1185">Reference proteome</keyword>
<dbReference type="Proteomes" id="UP000477750">
    <property type="component" value="Unassembled WGS sequence"/>
</dbReference>
<evidence type="ECO:0000313" key="2">
    <source>
        <dbReference type="Proteomes" id="UP000477750"/>
    </source>
</evidence>
<dbReference type="EMBL" id="WIAO01000007">
    <property type="protein sequence ID" value="MQM25532.1"/>
    <property type="molecule type" value="Genomic_DNA"/>
</dbReference>
<gene>
    <name evidence="1" type="ORF">GFD30_08100</name>
</gene>